<name>A0AAD6S4W4_9AGAR</name>
<evidence type="ECO:0000313" key="2">
    <source>
        <dbReference type="EMBL" id="KAJ7021271.1"/>
    </source>
</evidence>
<comment type="caution">
    <text evidence="2">The sequence shown here is derived from an EMBL/GenBank/DDBJ whole genome shotgun (WGS) entry which is preliminary data.</text>
</comment>
<proteinExistence type="predicted"/>
<organism evidence="2 3">
    <name type="scientific">Mycena alexandri</name>
    <dbReference type="NCBI Taxonomy" id="1745969"/>
    <lineage>
        <taxon>Eukaryota</taxon>
        <taxon>Fungi</taxon>
        <taxon>Dikarya</taxon>
        <taxon>Basidiomycota</taxon>
        <taxon>Agaricomycotina</taxon>
        <taxon>Agaricomycetes</taxon>
        <taxon>Agaricomycetidae</taxon>
        <taxon>Agaricales</taxon>
        <taxon>Marasmiineae</taxon>
        <taxon>Mycenaceae</taxon>
        <taxon>Mycena</taxon>
    </lineage>
</organism>
<accession>A0AAD6S4W4</accession>
<evidence type="ECO:0000313" key="3">
    <source>
        <dbReference type="Proteomes" id="UP001218188"/>
    </source>
</evidence>
<sequence length="205" mass="23156">MPVHSILYTQPLPCFPFPLLLRRFASPLRHLTCYSSRSQSARKQHRRSVDASICSGRVRSFCLRMQALASGSIFSPARVRMRMCMCRLRISARTPAEFNGLPCRLQCAPRVESAISGHACSLRPAGARERVHIRELRILGENRRLVPARAACRLLCAPHFTMFAGRVSSNFSPGLHRRRRTPFKAPRPVRIPDPPHPNSNSAPFH</sequence>
<feature type="region of interest" description="Disordered" evidence="1">
    <location>
        <begin position="174"/>
        <end position="205"/>
    </location>
</feature>
<dbReference type="AlphaFoldDB" id="A0AAD6S4W4"/>
<protein>
    <submittedName>
        <fullName evidence="2">Uncharacterized protein</fullName>
    </submittedName>
</protein>
<dbReference type="Proteomes" id="UP001218188">
    <property type="component" value="Unassembled WGS sequence"/>
</dbReference>
<keyword evidence="3" id="KW-1185">Reference proteome</keyword>
<reference evidence="2" key="1">
    <citation type="submission" date="2023-03" db="EMBL/GenBank/DDBJ databases">
        <title>Massive genome expansion in bonnet fungi (Mycena s.s.) driven by repeated elements and novel gene families across ecological guilds.</title>
        <authorList>
            <consortium name="Lawrence Berkeley National Laboratory"/>
            <person name="Harder C.B."/>
            <person name="Miyauchi S."/>
            <person name="Viragh M."/>
            <person name="Kuo A."/>
            <person name="Thoen E."/>
            <person name="Andreopoulos B."/>
            <person name="Lu D."/>
            <person name="Skrede I."/>
            <person name="Drula E."/>
            <person name="Henrissat B."/>
            <person name="Morin E."/>
            <person name="Kohler A."/>
            <person name="Barry K."/>
            <person name="LaButti K."/>
            <person name="Morin E."/>
            <person name="Salamov A."/>
            <person name="Lipzen A."/>
            <person name="Mereny Z."/>
            <person name="Hegedus B."/>
            <person name="Baldrian P."/>
            <person name="Stursova M."/>
            <person name="Weitz H."/>
            <person name="Taylor A."/>
            <person name="Grigoriev I.V."/>
            <person name="Nagy L.G."/>
            <person name="Martin F."/>
            <person name="Kauserud H."/>
        </authorList>
    </citation>
    <scope>NUCLEOTIDE SEQUENCE</scope>
    <source>
        <strain evidence="2">CBHHK200</strain>
    </source>
</reference>
<dbReference type="EMBL" id="JARJCM010000237">
    <property type="protein sequence ID" value="KAJ7021271.1"/>
    <property type="molecule type" value="Genomic_DNA"/>
</dbReference>
<gene>
    <name evidence="2" type="ORF">C8F04DRAFT_271218</name>
</gene>
<evidence type="ECO:0000256" key="1">
    <source>
        <dbReference type="SAM" id="MobiDB-lite"/>
    </source>
</evidence>